<keyword evidence="3" id="KW-1185">Reference proteome</keyword>
<dbReference type="EMBL" id="LNYU01000085">
    <property type="protein sequence ID" value="KTD55876.1"/>
    <property type="molecule type" value="Genomic_DNA"/>
</dbReference>
<proteinExistence type="predicted"/>
<dbReference type="AlphaFoldDB" id="A0A0W0YGW5"/>
<evidence type="ECO:0000313" key="3">
    <source>
        <dbReference type="Proteomes" id="UP000054703"/>
    </source>
</evidence>
<reference evidence="2 3" key="1">
    <citation type="submission" date="2015-11" db="EMBL/GenBank/DDBJ databases">
        <title>Genomic analysis of 38 Legionella species identifies large and diverse effector repertoires.</title>
        <authorList>
            <person name="Burstein D."/>
            <person name="Amaro F."/>
            <person name="Zusman T."/>
            <person name="Lifshitz Z."/>
            <person name="Cohen O."/>
            <person name="Gilbert J.A."/>
            <person name="Pupko T."/>
            <person name="Shuman H.A."/>
            <person name="Segal G."/>
        </authorList>
    </citation>
    <scope>NUCLEOTIDE SEQUENCE [LARGE SCALE GENOMIC DNA]</scope>
    <source>
        <strain evidence="2 3">SC-63-C7</strain>
    </source>
</reference>
<keyword evidence="1" id="KW-0732">Signal</keyword>
<feature type="signal peptide" evidence="1">
    <location>
        <begin position="1"/>
        <end position="19"/>
    </location>
</feature>
<organism evidence="2 3">
    <name type="scientific">Legionella santicrucis</name>
    <dbReference type="NCBI Taxonomy" id="45074"/>
    <lineage>
        <taxon>Bacteria</taxon>
        <taxon>Pseudomonadati</taxon>
        <taxon>Pseudomonadota</taxon>
        <taxon>Gammaproteobacteria</taxon>
        <taxon>Legionellales</taxon>
        <taxon>Legionellaceae</taxon>
        <taxon>Legionella</taxon>
    </lineage>
</organism>
<comment type="caution">
    <text evidence="2">The sequence shown here is derived from an EMBL/GenBank/DDBJ whole genome shotgun (WGS) entry which is preliminary data.</text>
</comment>
<name>A0A0W0YGW5_9GAMM</name>
<dbReference type="Proteomes" id="UP000054703">
    <property type="component" value="Unassembled WGS sequence"/>
</dbReference>
<evidence type="ECO:0000256" key="1">
    <source>
        <dbReference type="SAM" id="SignalP"/>
    </source>
</evidence>
<dbReference type="RefSeq" id="WP_058515347.1">
    <property type="nucleotide sequence ID" value="NZ_CAAAIH010000038.1"/>
</dbReference>
<dbReference type="OrthoDB" id="5642268at2"/>
<evidence type="ECO:0000313" key="2">
    <source>
        <dbReference type="EMBL" id="KTD55876.1"/>
    </source>
</evidence>
<protein>
    <recommendedName>
        <fullName evidence="4">Outer membrane protein beta-barrel domain-containing protein</fullName>
    </recommendedName>
</protein>
<gene>
    <name evidence="2" type="ORF">Lsan_3428</name>
</gene>
<evidence type="ECO:0008006" key="4">
    <source>
        <dbReference type="Google" id="ProtNLM"/>
    </source>
</evidence>
<sequence length="255" mass="27594">MRERIWSSLLLLGCSVAYASHDSVVESSQRLSFPSFISALKQAHIVFQAGGYWSHQGKAQHIDIDGLIGDDLTLSKRDGSNGLVGLGYYIDGHNSGRVQFSYGVNFFYLPKTSVSGAVFQEDLFTNLSYGYNLTHYPVYAAVKAKKSLSVPNLFLTVDAGIGPNFMRAGGFSEHSLDGGITTPDNAFSGHTSTTFSTTAGVGLQLANVFGEMPLECGYRFFYLGQGRLSKNTDQIINNLHTGSSYANAVLCAVRV</sequence>
<dbReference type="PATRIC" id="fig|45074.5.peg.3680"/>
<feature type="chain" id="PRO_5006917610" description="Outer membrane protein beta-barrel domain-containing protein" evidence="1">
    <location>
        <begin position="20"/>
        <end position="255"/>
    </location>
</feature>
<accession>A0A0W0YGW5</accession>